<gene>
    <name evidence="1" type="ORF">Lnau_2781</name>
</gene>
<dbReference type="Gene3D" id="3.40.50.1820">
    <property type="entry name" value="alpha/beta hydrolase"/>
    <property type="match status" value="1"/>
</dbReference>
<comment type="caution">
    <text evidence="1">The sequence shown here is derived from an EMBL/GenBank/DDBJ whole genome shotgun (WGS) entry which is preliminary data.</text>
</comment>
<sequence>MILSDKLNSPGEHPFIFSGLAGQLEAVLTIPTEANRSYLALLGHPHSLQGGTMNNKVVTTMARAFKELGIPSLRFNFRGVGQSEGVYDAGLGESEDLLALKRLCQQERPEAQFIFAGFSFGSYVTYRAAAQSESRLLITIAPPVHHYNYREFTAPQPWLVMQGDDDEVVPLSLVLDFTEEFTPPLPVTRFAETGHFFHGKLIELKEQLIQSISAEVAGL</sequence>
<name>A0A0W0WLC3_9GAMM</name>
<dbReference type="PATRIC" id="fig|45070.6.peg.2934"/>
<dbReference type="RefSeq" id="WP_058505750.1">
    <property type="nucleotide sequence ID" value="NZ_CAAAIF010000003.1"/>
</dbReference>
<dbReference type="EMBL" id="LNYO01000024">
    <property type="protein sequence ID" value="KTD33133.1"/>
    <property type="molecule type" value="Genomic_DNA"/>
</dbReference>
<keyword evidence="2" id="KW-1185">Reference proteome</keyword>
<organism evidence="1 2">
    <name type="scientific">Legionella nautarum</name>
    <dbReference type="NCBI Taxonomy" id="45070"/>
    <lineage>
        <taxon>Bacteria</taxon>
        <taxon>Pseudomonadati</taxon>
        <taxon>Pseudomonadota</taxon>
        <taxon>Gammaproteobacteria</taxon>
        <taxon>Legionellales</taxon>
        <taxon>Legionellaceae</taxon>
        <taxon>Legionella</taxon>
    </lineage>
</organism>
<reference evidence="1 2" key="1">
    <citation type="submission" date="2015-11" db="EMBL/GenBank/DDBJ databases">
        <title>Genomic analysis of 38 Legionella species identifies large and diverse effector repertoires.</title>
        <authorList>
            <person name="Burstein D."/>
            <person name="Amaro F."/>
            <person name="Zusman T."/>
            <person name="Lifshitz Z."/>
            <person name="Cohen O."/>
            <person name="Gilbert J.A."/>
            <person name="Pupko T."/>
            <person name="Shuman H.A."/>
            <person name="Segal G."/>
        </authorList>
    </citation>
    <scope>NUCLEOTIDE SEQUENCE [LARGE SCALE GENOMIC DNA]</scope>
    <source>
        <strain evidence="1 2">ATCC 49506</strain>
    </source>
</reference>
<dbReference type="InterPro" id="IPR029058">
    <property type="entry name" value="AB_hydrolase_fold"/>
</dbReference>
<dbReference type="Proteomes" id="UP000054725">
    <property type="component" value="Unassembled WGS sequence"/>
</dbReference>
<dbReference type="PANTHER" id="PTHR42103:SF2">
    <property type="entry name" value="AB HYDROLASE-1 DOMAIN-CONTAINING PROTEIN"/>
    <property type="match status" value="1"/>
</dbReference>
<proteinExistence type="predicted"/>
<protein>
    <submittedName>
        <fullName evidence="1">Alpha/beta superfamily transporter hydrolase</fullName>
    </submittedName>
</protein>
<evidence type="ECO:0000313" key="2">
    <source>
        <dbReference type="Proteomes" id="UP000054725"/>
    </source>
</evidence>
<dbReference type="GO" id="GO:0016787">
    <property type="term" value="F:hydrolase activity"/>
    <property type="evidence" value="ECO:0007669"/>
    <property type="project" value="UniProtKB-KW"/>
</dbReference>
<dbReference type="SUPFAM" id="SSF53474">
    <property type="entry name" value="alpha/beta-Hydrolases"/>
    <property type="match status" value="1"/>
</dbReference>
<keyword evidence="1" id="KW-0378">Hydrolase</keyword>
<dbReference type="AlphaFoldDB" id="A0A0W0WLC3"/>
<dbReference type="STRING" id="45070.Lnau_2781"/>
<dbReference type="PANTHER" id="PTHR42103">
    <property type="entry name" value="ALPHA/BETA-HYDROLASES SUPERFAMILY PROTEIN"/>
    <property type="match status" value="1"/>
</dbReference>
<evidence type="ECO:0000313" key="1">
    <source>
        <dbReference type="EMBL" id="KTD33133.1"/>
    </source>
</evidence>
<dbReference type="OrthoDB" id="9800435at2"/>
<accession>A0A0W0WLC3</accession>